<dbReference type="EnsemblMetazoa" id="XM_024227839.1">
    <property type="protein sequence ID" value="XP_024083607.1"/>
    <property type="gene ID" value="LOC106670005"/>
</dbReference>
<proteinExistence type="predicted"/>
<keyword evidence="2" id="KW-0732">Signal</keyword>
<dbReference type="InterPro" id="IPR009003">
    <property type="entry name" value="Peptidase_S1_PA"/>
</dbReference>
<dbReference type="GO" id="GO:0004252">
    <property type="term" value="F:serine-type endopeptidase activity"/>
    <property type="evidence" value="ECO:0007669"/>
    <property type="project" value="InterPro"/>
</dbReference>
<sequence>MICFYFLVLNYFIVLCQSTVEMNVSISNCTVNVDDDDYYYANTDLLQTEANKVRTTIYYVPYMVRLLKKRKTTCSGSIINASWILTAAHCLPHSRKLDSIEIMAGVDDVEDYRKAQFAMAKRVIQHPNYIPSKISKYDLGLIELVEPLNLSSTVQVLPLTNNSWPSTERLYSQPCLAAGWGTDKIVPGGVRKLRTLNVLAKHGDEACSCWRSFHNRRLICLAEPGKGICHGDTGGPLVCDGKGVGVAHALYRRDTCQMFHVGPTPVTCKDSTSTYMYLCPELSWIKQYVSNVPETPLTCKGTQTIFYLNALLTGIITVFVINKPY</sequence>
<dbReference type="PRINTS" id="PR00722">
    <property type="entry name" value="CHYMOTRYPSIN"/>
</dbReference>
<dbReference type="InterPro" id="IPR018114">
    <property type="entry name" value="TRYPSIN_HIS"/>
</dbReference>
<dbReference type="GO" id="GO:0006508">
    <property type="term" value="P:proteolysis"/>
    <property type="evidence" value="ECO:0007669"/>
    <property type="project" value="InterPro"/>
</dbReference>
<reference evidence="4" key="1">
    <citation type="submission" date="2022-01" db="UniProtKB">
        <authorList>
            <consortium name="EnsemblMetazoa"/>
        </authorList>
    </citation>
    <scope>IDENTIFICATION</scope>
</reference>
<evidence type="ECO:0000313" key="4">
    <source>
        <dbReference type="EnsemblMetazoa" id="XP_024083607.1"/>
    </source>
</evidence>
<dbReference type="PANTHER" id="PTHR24260">
    <property type="match status" value="1"/>
</dbReference>
<dbReference type="OrthoDB" id="6587056at2759"/>
<feature type="chain" id="PRO_5035187998" description="Peptidase S1 domain-containing protein" evidence="2">
    <location>
        <begin position="19"/>
        <end position="325"/>
    </location>
</feature>
<dbReference type="OMA" id="ICVEDMP"/>
<dbReference type="PANTHER" id="PTHR24260:SF136">
    <property type="entry name" value="GH08193P-RELATED"/>
    <property type="match status" value="1"/>
</dbReference>
<name>A0A8I6TKJ3_CIMLE</name>
<dbReference type="Pfam" id="PF00089">
    <property type="entry name" value="Trypsin"/>
    <property type="match status" value="1"/>
</dbReference>
<dbReference type="CDD" id="cd00190">
    <property type="entry name" value="Tryp_SPc"/>
    <property type="match status" value="1"/>
</dbReference>
<dbReference type="PROSITE" id="PS00134">
    <property type="entry name" value="TRYPSIN_HIS"/>
    <property type="match status" value="1"/>
</dbReference>
<accession>A0A8I6TKJ3</accession>
<evidence type="ECO:0000256" key="1">
    <source>
        <dbReference type="ARBA" id="ARBA00023157"/>
    </source>
</evidence>
<dbReference type="InterPro" id="IPR001254">
    <property type="entry name" value="Trypsin_dom"/>
</dbReference>
<dbReference type="SMART" id="SM00020">
    <property type="entry name" value="Tryp_SPc"/>
    <property type="match status" value="1"/>
</dbReference>
<evidence type="ECO:0000259" key="3">
    <source>
        <dbReference type="PROSITE" id="PS50240"/>
    </source>
</evidence>
<dbReference type="Proteomes" id="UP000494040">
    <property type="component" value="Unassembled WGS sequence"/>
</dbReference>
<dbReference type="SUPFAM" id="SSF50494">
    <property type="entry name" value="Trypsin-like serine proteases"/>
    <property type="match status" value="1"/>
</dbReference>
<keyword evidence="5" id="KW-1185">Reference proteome</keyword>
<dbReference type="FunFam" id="2.40.10.10:FF:000068">
    <property type="entry name" value="transmembrane protease serine 2"/>
    <property type="match status" value="1"/>
</dbReference>
<feature type="domain" description="Peptidase S1" evidence="3">
    <location>
        <begin position="45"/>
        <end position="290"/>
    </location>
</feature>
<protein>
    <recommendedName>
        <fullName evidence="3">Peptidase S1 domain-containing protein</fullName>
    </recommendedName>
</protein>
<evidence type="ECO:0000256" key="2">
    <source>
        <dbReference type="SAM" id="SignalP"/>
    </source>
</evidence>
<dbReference type="AlphaFoldDB" id="A0A8I6TKJ3"/>
<dbReference type="InterPro" id="IPR051333">
    <property type="entry name" value="CLIP_Serine_Protease"/>
</dbReference>
<dbReference type="GeneID" id="106670005"/>
<dbReference type="InterPro" id="IPR001314">
    <property type="entry name" value="Peptidase_S1A"/>
</dbReference>
<dbReference type="InterPro" id="IPR043504">
    <property type="entry name" value="Peptidase_S1_PA_chymotrypsin"/>
</dbReference>
<dbReference type="PROSITE" id="PS50240">
    <property type="entry name" value="TRYPSIN_DOM"/>
    <property type="match status" value="1"/>
</dbReference>
<dbReference type="RefSeq" id="XP_024083607.1">
    <property type="nucleotide sequence ID" value="XM_024227839.1"/>
</dbReference>
<dbReference type="Gene3D" id="2.40.10.10">
    <property type="entry name" value="Trypsin-like serine proteases"/>
    <property type="match status" value="2"/>
</dbReference>
<organism evidence="4 5">
    <name type="scientific">Cimex lectularius</name>
    <name type="common">Bed bug</name>
    <name type="synonym">Acanthia lectularia</name>
    <dbReference type="NCBI Taxonomy" id="79782"/>
    <lineage>
        <taxon>Eukaryota</taxon>
        <taxon>Metazoa</taxon>
        <taxon>Ecdysozoa</taxon>
        <taxon>Arthropoda</taxon>
        <taxon>Hexapoda</taxon>
        <taxon>Insecta</taxon>
        <taxon>Pterygota</taxon>
        <taxon>Neoptera</taxon>
        <taxon>Paraneoptera</taxon>
        <taxon>Hemiptera</taxon>
        <taxon>Heteroptera</taxon>
        <taxon>Panheteroptera</taxon>
        <taxon>Cimicomorpha</taxon>
        <taxon>Cimicidae</taxon>
        <taxon>Cimex</taxon>
    </lineage>
</organism>
<feature type="signal peptide" evidence="2">
    <location>
        <begin position="1"/>
        <end position="18"/>
    </location>
</feature>
<keyword evidence="1" id="KW-1015">Disulfide bond</keyword>
<evidence type="ECO:0000313" key="5">
    <source>
        <dbReference type="Proteomes" id="UP000494040"/>
    </source>
</evidence>